<dbReference type="PANTHER" id="PTHR30055:SF153">
    <property type="entry name" value="HTH-TYPE TRANSCRIPTIONAL REPRESSOR RV3405C"/>
    <property type="match status" value="1"/>
</dbReference>
<keyword evidence="1 2" id="KW-0238">DNA-binding</keyword>
<dbReference type="GO" id="GO:0003700">
    <property type="term" value="F:DNA-binding transcription factor activity"/>
    <property type="evidence" value="ECO:0007669"/>
    <property type="project" value="TreeGrafter"/>
</dbReference>
<dbReference type="Proteomes" id="UP000274515">
    <property type="component" value="Unassembled WGS sequence"/>
</dbReference>
<dbReference type="OrthoDB" id="6077212at2"/>
<dbReference type="GO" id="GO:0000976">
    <property type="term" value="F:transcription cis-regulatory region binding"/>
    <property type="evidence" value="ECO:0007669"/>
    <property type="project" value="TreeGrafter"/>
</dbReference>
<organism evidence="4 5">
    <name type="scientific">Saccharopolyspora rhizosphaerae</name>
    <dbReference type="NCBI Taxonomy" id="2492662"/>
    <lineage>
        <taxon>Bacteria</taxon>
        <taxon>Bacillati</taxon>
        <taxon>Actinomycetota</taxon>
        <taxon>Actinomycetes</taxon>
        <taxon>Pseudonocardiales</taxon>
        <taxon>Pseudonocardiaceae</taxon>
        <taxon>Saccharopolyspora</taxon>
    </lineage>
</organism>
<sequence length="213" mass="23409">MESSSDRELAVLESLLRTDAERAPGSTDERILDGALTAVSAYGPQRVTAEDVARAAGVGRATVFRRFGSLAHVLHELWQREVAVFLGEAAARLDRTPDPAERVVEAFTLCVRTAQRHPWVRRLVRTDPGQLLELLRSGEPSPLQLGRVFVAQRLRQDHPVAAGADERLAELLIRLSVAYAVLPSDVVDFGDEEQLRSFATEVVVPIVANRENG</sequence>
<dbReference type="SUPFAM" id="SSF46689">
    <property type="entry name" value="Homeodomain-like"/>
    <property type="match status" value="1"/>
</dbReference>
<reference evidence="4 5" key="1">
    <citation type="submission" date="2018-11" db="EMBL/GenBank/DDBJ databases">
        <title>Saccharopolyspora rhizosphaerae sp. nov., an actinomycete isolated from rhizosphere soil in Thailand.</title>
        <authorList>
            <person name="Intra B."/>
            <person name="Euanorasetr J."/>
            <person name="Take A."/>
            <person name="Inahashi Y."/>
            <person name="Mori M."/>
            <person name="Panbangred W."/>
            <person name="Matsumoto A."/>
        </authorList>
    </citation>
    <scope>NUCLEOTIDE SEQUENCE [LARGE SCALE GENOMIC DNA]</scope>
    <source>
        <strain evidence="4 5">H219</strain>
    </source>
</reference>
<dbReference type="AlphaFoldDB" id="A0A3R8Q7N3"/>
<proteinExistence type="predicted"/>
<dbReference type="PANTHER" id="PTHR30055">
    <property type="entry name" value="HTH-TYPE TRANSCRIPTIONAL REGULATOR RUTR"/>
    <property type="match status" value="1"/>
</dbReference>
<keyword evidence="5" id="KW-1185">Reference proteome</keyword>
<evidence type="ECO:0000313" key="5">
    <source>
        <dbReference type="Proteomes" id="UP000274515"/>
    </source>
</evidence>
<dbReference type="EMBL" id="RSAA01000006">
    <property type="protein sequence ID" value="RRO18729.1"/>
    <property type="molecule type" value="Genomic_DNA"/>
</dbReference>
<evidence type="ECO:0000256" key="2">
    <source>
        <dbReference type="PROSITE-ProRule" id="PRU00335"/>
    </source>
</evidence>
<accession>A0A3R8Q7N3</accession>
<dbReference type="InterPro" id="IPR050109">
    <property type="entry name" value="HTH-type_TetR-like_transc_reg"/>
</dbReference>
<dbReference type="InterPro" id="IPR001647">
    <property type="entry name" value="HTH_TetR"/>
</dbReference>
<feature type="domain" description="HTH tetR-type" evidence="3">
    <location>
        <begin position="25"/>
        <end position="85"/>
    </location>
</feature>
<protein>
    <submittedName>
        <fullName evidence="4">TetR/AcrR family transcriptional regulator</fullName>
    </submittedName>
</protein>
<gene>
    <name evidence="4" type="ORF">EIL87_06350</name>
</gene>
<name>A0A3R8Q7N3_9PSEU</name>
<dbReference type="Pfam" id="PF00440">
    <property type="entry name" value="TetR_N"/>
    <property type="match status" value="1"/>
</dbReference>
<evidence type="ECO:0000256" key="1">
    <source>
        <dbReference type="ARBA" id="ARBA00023125"/>
    </source>
</evidence>
<dbReference type="Gene3D" id="1.10.357.10">
    <property type="entry name" value="Tetracycline Repressor, domain 2"/>
    <property type="match status" value="1"/>
</dbReference>
<comment type="caution">
    <text evidence="4">The sequence shown here is derived from an EMBL/GenBank/DDBJ whole genome shotgun (WGS) entry which is preliminary data.</text>
</comment>
<feature type="DNA-binding region" description="H-T-H motif" evidence="2">
    <location>
        <begin position="48"/>
        <end position="67"/>
    </location>
</feature>
<dbReference type="PROSITE" id="PS50977">
    <property type="entry name" value="HTH_TETR_2"/>
    <property type="match status" value="1"/>
</dbReference>
<evidence type="ECO:0000313" key="4">
    <source>
        <dbReference type="EMBL" id="RRO18729.1"/>
    </source>
</evidence>
<dbReference type="InterPro" id="IPR009057">
    <property type="entry name" value="Homeodomain-like_sf"/>
</dbReference>
<evidence type="ECO:0000259" key="3">
    <source>
        <dbReference type="PROSITE" id="PS50977"/>
    </source>
</evidence>
<dbReference type="RefSeq" id="WP_125089228.1">
    <property type="nucleotide sequence ID" value="NZ_RSAA01000006.1"/>
</dbReference>